<feature type="compositionally biased region" description="Acidic residues" evidence="2">
    <location>
        <begin position="301"/>
        <end position="312"/>
    </location>
</feature>
<evidence type="ECO:0000256" key="1">
    <source>
        <dbReference type="SAM" id="Coils"/>
    </source>
</evidence>
<comment type="caution">
    <text evidence="3">The sequence shown here is derived from an EMBL/GenBank/DDBJ whole genome shotgun (WGS) entry which is preliminary data.</text>
</comment>
<dbReference type="AlphaFoldDB" id="A0A9P0Z1A4"/>
<proteinExistence type="predicted"/>
<dbReference type="OrthoDB" id="1741548at2759"/>
<feature type="coiled-coil region" evidence="1">
    <location>
        <begin position="99"/>
        <end position="195"/>
    </location>
</feature>
<name>A0A9P0Z1A4_CUSEU</name>
<reference evidence="3" key="1">
    <citation type="submission" date="2022-07" db="EMBL/GenBank/DDBJ databases">
        <authorList>
            <person name="Macas J."/>
            <person name="Novak P."/>
            <person name="Neumann P."/>
        </authorList>
    </citation>
    <scope>NUCLEOTIDE SEQUENCE</scope>
</reference>
<gene>
    <name evidence="3" type="ORF">CEURO_LOCUS8426</name>
</gene>
<dbReference type="EMBL" id="CAMAPE010000016">
    <property type="protein sequence ID" value="CAH9082825.1"/>
    <property type="molecule type" value="Genomic_DNA"/>
</dbReference>
<evidence type="ECO:0000256" key="2">
    <source>
        <dbReference type="SAM" id="MobiDB-lite"/>
    </source>
</evidence>
<sequence length="336" mass="37736">MMKFSVYHIEPALNLTSGPSSTAVSQPPPVVQDSRKKQSGKELVRKGGVFNEVVEGHDVISQAVLIEDRTYLDKLENVRIYDGGMDLIVQGAFMLMESHKRQQQEIARLKEAEQKAASAEEAMNCLERLRGEVEALKKRADEADAAYCQVAADRDDALTKLAGEKEAREADRLRADEAEKAKAEAEKAADAAIEKFLADGWKAGEHRPWCYELVAARLEDWGQNSLAGQEYFEREMSVYYDMGQQRMQRLIYQRLHRRFTELKLMKKFAAKLKLPPKMKDPEAEVNLPAEERQSPILSSDIGEEDWGDDDIFVDTASSQADDGADTLVHDVAKGEA</sequence>
<evidence type="ECO:0000313" key="3">
    <source>
        <dbReference type="EMBL" id="CAH9082825.1"/>
    </source>
</evidence>
<feature type="region of interest" description="Disordered" evidence="2">
    <location>
        <begin position="280"/>
        <end position="336"/>
    </location>
</feature>
<keyword evidence="4" id="KW-1185">Reference proteome</keyword>
<organism evidence="3 4">
    <name type="scientific">Cuscuta europaea</name>
    <name type="common">European dodder</name>
    <dbReference type="NCBI Taxonomy" id="41803"/>
    <lineage>
        <taxon>Eukaryota</taxon>
        <taxon>Viridiplantae</taxon>
        <taxon>Streptophyta</taxon>
        <taxon>Embryophyta</taxon>
        <taxon>Tracheophyta</taxon>
        <taxon>Spermatophyta</taxon>
        <taxon>Magnoliopsida</taxon>
        <taxon>eudicotyledons</taxon>
        <taxon>Gunneridae</taxon>
        <taxon>Pentapetalae</taxon>
        <taxon>asterids</taxon>
        <taxon>lamiids</taxon>
        <taxon>Solanales</taxon>
        <taxon>Convolvulaceae</taxon>
        <taxon>Cuscuteae</taxon>
        <taxon>Cuscuta</taxon>
        <taxon>Cuscuta subgen. Cuscuta</taxon>
    </lineage>
</organism>
<protein>
    <submittedName>
        <fullName evidence="3">Uncharacterized protein</fullName>
    </submittedName>
</protein>
<feature type="region of interest" description="Disordered" evidence="2">
    <location>
        <begin position="17"/>
        <end position="38"/>
    </location>
</feature>
<keyword evidence="1" id="KW-0175">Coiled coil</keyword>
<dbReference type="Proteomes" id="UP001152484">
    <property type="component" value="Unassembled WGS sequence"/>
</dbReference>
<accession>A0A9P0Z1A4</accession>
<feature type="compositionally biased region" description="Basic and acidic residues" evidence="2">
    <location>
        <begin position="327"/>
        <end position="336"/>
    </location>
</feature>
<evidence type="ECO:0000313" key="4">
    <source>
        <dbReference type="Proteomes" id="UP001152484"/>
    </source>
</evidence>